<dbReference type="PROSITE" id="PS50181">
    <property type="entry name" value="FBOX"/>
    <property type="match status" value="1"/>
</dbReference>
<gene>
    <name evidence="6" type="ORF">DAPK24_055410</name>
</gene>
<proteinExistence type="predicted"/>
<keyword evidence="1 3" id="KW-0853">WD repeat</keyword>
<dbReference type="Gene3D" id="1.20.1280.50">
    <property type="match status" value="1"/>
</dbReference>
<dbReference type="EMBL" id="BTGB01000009">
    <property type="protein sequence ID" value="GMM48943.1"/>
    <property type="molecule type" value="Genomic_DNA"/>
</dbReference>
<dbReference type="CDD" id="cd09917">
    <property type="entry name" value="F-box_SF"/>
    <property type="match status" value="1"/>
</dbReference>
<dbReference type="PANTHER" id="PTHR19848">
    <property type="entry name" value="WD40 REPEAT PROTEIN"/>
    <property type="match status" value="1"/>
</dbReference>
<dbReference type="InterPro" id="IPR019775">
    <property type="entry name" value="WD40_repeat_CS"/>
</dbReference>
<name>A0AAV5RE01_PICKL</name>
<feature type="compositionally biased region" description="Pro residues" evidence="4">
    <location>
        <begin position="1"/>
        <end position="10"/>
    </location>
</feature>
<dbReference type="PRINTS" id="PR00320">
    <property type="entry name" value="GPROTEINBRPT"/>
</dbReference>
<dbReference type="PANTHER" id="PTHR19848:SF8">
    <property type="entry name" value="F-BOX AND WD REPEAT DOMAIN CONTAINING 7"/>
    <property type="match status" value="1"/>
</dbReference>
<dbReference type="SUPFAM" id="SSF50978">
    <property type="entry name" value="WD40 repeat-like"/>
    <property type="match status" value="1"/>
</dbReference>
<dbReference type="Proteomes" id="UP001378960">
    <property type="component" value="Unassembled WGS sequence"/>
</dbReference>
<evidence type="ECO:0000313" key="6">
    <source>
        <dbReference type="EMBL" id="GMM48943.1"/>
    </source>
</evidence>
<dbReference type="InterPro" id="IPR020472">
    <property type="entry name" value="WD40_PAC1"/>
</dbReference>
<organism evidence="6 7">
    <name type="scientific">Pichia kluyveri</name>
    <name type="common">Yeast</name>
    <dbReference type="NCBI Taxonomy" id="36015"/>
    <lineage>
        <taxon>Eukaryota</taxon>
        <taxon>Fungi</taxon>
        <taxon>Dikarya</taxon>
        <taxon>Ascomycota</taxon>
        <taxon>Saccharomycotina</taxon>
        <taxon>Pichiomycetes</taxon>
        <taxon>Pichiales</taxon>
        <taxon>Pichiaceae</taxon>
        <taxon>Pichia</taxon>
    </lineage>
</organism>
<evidence type="ECO:0000256" key="2">
    <source>
        <dbReference type="ARBA" id="ARBA00022737"/>
    </source>
</evidence>
<dbReference type="AlphaFoldDB" id="A0AAV5RE01"/>
<dbReference type="InterPro" id="IPR001680">
    <property type="entry name" value="WD40_rpt"/>
</dbReference>
<feature type="repeat" description="WD" evidence="3">
    <location>
        <begin position="354"/>
        <end position="395"/>
    </location>
</feature>
<reference evidence="6 7" key="1">
    <citation type="journal article" date="2023" name="Elife">
        <title>Identification of key yeast species and microbe-microbe interactions impacting larval growth of Drosophila in the wild.</title>
        <authorList>
            <person name="Mure A."/>
            <person name="Sugiura Y."/>
            <person name="Maeda R."/>
            <person name="Honda K."/>
            <person name="Sakurai N."/>
            <person name="Takahashi Y."/>
            <person name="Watada M."/>
            <person name="Katoh T."/>
            <person name="Gotoh A."/>
            <person name="Gotoh Y."/>
            <person name="Taniguchi I."/>
            <person name="Nakamura K."/>
            <person name="Hayashi T."/>
            <person name="Katayama T."/>
            <person name="Uemura T."/>
            <person name="Hattori Y."/>
        </authorList>
    </citation>
    <scope>NUCLEOTIDE SEQUENCE [LARGE SCALE GENOMIC DNA]</scope>
    <source>
        <strain evidence="6 7">PK-24</strain>
    </source>
</reference>
<accession>A0AAV5RE01</accession>
<dbReference type="SMART" id="SM00256">
    <property type="entry name" value="FBOX"/>
    <property type="match status" value="1"/>
</dbReference>
<evidence type="ECO:0000256" key="1">
    <source>
        <dbReference type="ARBA" id="ARBA00022574"/>
    </source>
</evidence>
<evidence type="ECO:0000313" key="7">
    <source>
        <dbReference type="Proteomes" id="UP001378960"/>
    </source>
</evidence>
<evidence type="ECO:0000259" key="5">
    <source>
        <dbReference type="PROSITE" id="PS50181"/>
    </source>
</evidence>
<dbReference type="SUPFAM" id="SSF81383">
    <property type="entry name" value="F-box domain"/>
    <property type="match status" value="1"/>
</dbReference>
<evidence type="ECO:0000256" key="3">
    <source>
        <dbReference type="PROSITE-ProRule" id="PRU00221"/>
    </source>
</evidence>
<dbReference type="InterPro" id="IPR036047">
    <property type="entry name" value="F-box-like_dom_sf"/>
</dbReference>
<dbReference type="Pfam" id="PF00400">
    <property type="entry name" value="WD40"/>
    <property type="match status" value="6"/>
</dbReference>
<keyword evidence="2" id="KW-0677">Repeat</keyword>
<dbReference type="PROSITE" id="PS00678">
    <property type="entry name" value="WD_REPEATS_1"/>
    <property type="match status" value="3"/>
</dbReference>
<feature type="repeat" description="WD" evidence="3">
    <location>
        <begin position="201"/>
        <end position="240"/>
    </location>
</feature>
<dbReference type="Pfam" id="PF12937">
    <property type="entry name" value="F-box-like"/>
    <property type="match status" value="1"/>
</dbReference>
<feature type="compositionally biased region" description="Pro residues" evidence="4">
    <location>
        <begin position="22"/>
        <end position="32"/>
    </location>
</feature>
<dbReference type="GO" id="GO:0016874">
    <property type="term" value="F:ligase activity"/>
    <property type="evidence" value="ECO:0007669"/>
    <property type="project" value="UniProtKB-KW"/>
</dbReference>
<feature type="domain" description="F-box" evidence="5">
    <location>
        <begin position="66"/>
        <end position="113"/>
    </location>
</feature>
<dbReference type="InterPro" id="IPR036322">
    <property type="entry name" value="WD40_repeat_dom_sf"/>
</dbReference>
<dbReference type="CDD" id="cd00200">
    <property type="entry name" value="WD40"/>
    <property type="match status" value="1"/>
</dbReference>
<dbReference type="PROSITE" id="PS50294">
    <property type="entry name" value="WD_REPEATS_REGION"/>
    <property type="match status" value="4"/>
</dbReference>
<dbReference type="InterPro" id="IPR001810">
    <property type="entry name" value="F-box_dom"/>
</dbReference>
<feature type="region of interest" description="Disordered" evidence="4">
    <location>
        <begin position="1"/>
        <end position="32"/>
    </location>
</feature>
<keyword evidence="6" id="KW-0436">Ligase</keyword>
<dbReference type="Gene3D" id="2.130.10.10">
    <property type="entry name" value="YVTN repeat-like/Quinoprotein amine dehydrogenase"/>
    <property type="match status" value="1"/>
</dbReference>
<dbReference type="PROSITE" id="PS50082">
    <property type="entry name" value="WD_REPEATS_2"/>
    <property type="match status" value="4"/>
</dbReference>
<comment type="caution">
    <text evidence="6">The sequence shown here is derived from an EMBL/GenBank/DDBJ whole genome shotgun (WGS) entry which is preliminary data.</text>
</comment>
<evidence type="ECO:0000256" key="4">
    <source>
        <dbReference type="SAM" id="MobiDB-lite"/>
    </source>
</evidence>
<feature type="repeat" description="WD" evidence="3">
    <location>
        <begin position="314"/>
        <end position="353"/>
    </location>
</feature>
<dbReference type="InterPro" id="IPR015943">
    <property type="entry name" value="WD40/YVTN_repeat-like_dom_sf"/>
</dbReference>
<feature type="repeat" description="WD" evidence="3">
    <location>
        <begin position="396"/>
        <end position="435"/>
    </location>
</feature>
<keyword evidence="7" id="KW-1185">Reference proteome</keyword>
<sequence>MKHPSTPPSNPTKRPNTHPQSPISPLPSPPPLPLDISETTWAALMQKTPRLMLSTVHAALGNLLRKDILSSLPPELSVKILSHLPSEDLRSVSAVCRKWNQLATTHPELWNRLLLKEGLITEDELSKEKDFPSRIVYDIRRRVLKRWMDPSYNPKRYTLQTGEILNVVTCLQLDEDKIAAGSNTNQILIYNTSTGSLRHTLKGHTGGVWAMKFYKNILASGSTDRTVRIWNLDTGRCTHVFKGHTSTVRCLEIIEPQQIGTDVMGRPIIFPTEPLLITGSRDTTLYVWKLPLTTNSTTPIELDANTNPNLLFVLKGHVASVRAVAGHGRILISGSYDATARVWDLTTGECLHVLNGHTDRIYSCVYDVVRNRAYTGSADNTVRIWDLSTGECTAILEGHTILVGLISSSPNVLVSAAADSTVRIWDPDTGVPRHVLRGHTSAITCVENDDYRVVSGSQGMLKLWNAKTGEFIRNMVEDIDGAVWQVAFDYKRCVMAVQKGECTRIEVADFS</sequence>
<protein>
    <submittedName>
        <fullName evidence="6">SCF ubiquitin ligase complex subunit</fullName>
    </submittedName>
</protein>
<dbReference type="SMART" id="SM00320">
    <property type="entry name" value="WD40"/>
    <property type="match status" value="7"/>
</dbReference>